<keyword evidence="2" id="KW-1185">Reference proteome</keyword>
<evidence type="ECO:0000313" key="2">
    <source>
        <dbReference type="Proteomes" id="UP000699042"/>
    </source>
</evidence>
<sequence length="38" mass="3965">PEDDPRLVESLIHSRDSPMGLATGCDPDIAALNLAGMS</sequence>
<dbReference type="Proteomes" id="UP000699042">
    <property type="component" value="Unassembled WGS sequence"/>
</dbReference>
<evidence type="ECO:0000313" key="1">
    <source>
        <dbReference type="EMBL" id="KAG7045604.1"/>
    </source>
</evidence>
<protein>
    <submittedName>
        <fullName evidence="1">Uncharacterized protein</fullName>
    </submittedName>
</protein>
<dbReference type="AlphaFoldDB" id="A0A9P7QY99"/>
<gene>
    <name evidence="1" type="ORF">JMJ77_009682</name>
</gene>
<dbReference type="EMBL" id="JAESDN010000009">
    <property type="protein sequence ID" value="KAG7045604.1"/>
    <property type="molecule type" value="Genomic_DNA"/>
</dbReference>
<comment type="caution">
    <text evidence="1">The sequence shown here is derived from an EMBL/GenBank/DDBJ whole genome shotgun (WGS) entry which is preliminary data.</text>
</comment>
<organism evidence="1 2">
    <name type="scientific">Colletotrichum scovillei</name>
    <dbReference type="NCBI Taxonomy" id="1209932"/>
    <lineage>
        <taxon>Eukaryota</taxon>
        <taxon>Fungi</taxon>
        <taxon>Dikarya</taxon>
        <taxon>Ascomycota</taxon>
        <taxon>Pezizomycotina</taxon>
        <taxon>Sordariomycetes</taxon>
        <taxon>Hypocreomycetidae</taxon>
        <taxon>Glomerellales</taxon>
        <taxon>Glomerellaceae</taxon>
        <taxon>Colletotrichum</taxon>
        <taxon>Colletotrichum acutatum species complex</taxon>
    </lineage>
</organism>
<proteinExistence type="predicted"/>
<feature type="non-terminal residue" evidence="1">
    <location>
        <position position="38"/>
    </location>
</feature>
<reference evidence="1" key="1">
    <citation type="submission" date="2021-05" db="EMBL/GenBank/DDBJ databases">
        <title>Comparative genomics of three Colletotrichum scovillei strains and genetic complementation revealed genes involved fungal growth and virulence on chili pepper.</title>
        <authorList>
            <person name="Hsieh D.-K."/>
            <person name="Chuang S.-C."/>
            <person name="Chen C.-Y."/>
            <person name="Chao Y.-T."/>
            <person name="Lu M.-Y.J."/>
            <person name="Lee M.-H."/>
            <person name="Shih M.-C."/>
        </authorList>
    </citation>
    <scope>NUCLEOTIDE SEQUENCE</scope>
    <source>
        <strain evidence="1">Coll-153</strain>
    </source>
</reference>
<accession>A0A9P7QY99</accession>
<name>A0A9P7QY99_9PEZI</name>